<dbReference type="Gene3D" id="3.40.220.10">
    <property type="entry name" value="Leucine Aminopeptidase, subunit E, domain 1"/>
    <property type="match status" value="1"/>
</dbReference>
<dbReference type="EMBL" id="AAWL01000002">
    <property type="protein sequence ID" value="EAX48542.1"/>
    <property type="molecule type" value="Genomic_DNA"/>
</dbReference>
<evidence type="ECO:0000313" key="3">
    <source>
        <dbReference type="Proteomes" id="UP000005139"/>
    </source>
</evidence>
<evidence type="ECO:0000313" key="2">
    <source>
        <dbReference type="EMBL" id="EAX48542.1"/>
    </source>
</evidence>
<keyword evidence="3" id="KW-1185">Reference proteome</keyword>
<dbReference type="InterPro" id="IPR002589">
    <property type="entry name" value="Macro_dom"/>
</dbReference>
<dbReference type="AlphaFoldDB" id="A1HMQ5"/>
<dbReference type="SUPFAM" id="SSF52949">
    <property type="entry name" value="Macro domain-like"/>
    <property type="match status" value="1"/>
</dbReference>
<proteinExistence type="predicted"/>
<name>A1HMQ5_9FIRM</name>
<dbReference type="eggNOG" id="COG2110">
    <property type="taxonomic scope" value="Bacteria"/>
</dbReference>
<evidence type="ECO:0000259" key="1">
    <source>
        <dbReference type="PROSITE" id="PS51154"/>
    </source>
</evidence>
<dbReference type="Proteomes" id="UP000005139">
    <property type="component" value="Unassembled WGS sequence"/>
</dbReference>
<dbReference type="SMART" id="SM00506">
    <property type="entry name" value="A1pp"/>
    <property type="match status" value="1"/>
</dbReference>
<dbReference type="InterPro" id="IPR043472">
    <property type="entry name" value="Macro_dom-like"/>
</dbReference>
<dbReference type="CDD" id="cd02907">
    <property type="entry name" value="Macro_Af1521_BAL-like"/>
    <property type="match status" value="1"/>
</dbReference>
<protein>
    <submittedName>
        <fullName evidence="2">Appr-1-p processing domain protein</fullName>
    </submittedName>
</protein>
<feature type="domain" description="Macro" evidence="1">
    <location>
        <begin position="75"/>
        <end position="257"/>
    </location>
</feature>
<reference evidence="2 3" key="2">
    <citation type="submission" date="2007-01" db="EMBL/GenBank/DDBJ databases">
        <title>Sequencing of the draft genome and assembly of Thermosinus carboxydivorans Nor1.</title>
        <authorList>
            <consortium name="US DOE Joint Genome Institute (JGI-PGF)"/>
            <person name="Copeland A."/>
            <person name="Lucas S."/>
            <person name="Lapidus A."/>
            <person name="Barry K."/>
            <person name="Glavina del Rio T."/>
            <person name="Dalin E."/>
            <person name="Tice H."/>
            <person name="Bruce D."/>
            <person name="Pitluck S."/>
            <person name="Richardson P."/>
        </authorList>
    </citation>
    <scope>NUCLEOTIDE SEQUENCE [LARGE SCALE GENOMIC DNA]</scope>
    <source>
        <strain evidence="2 3">Nor1</strain>
    </source>
</reference>
<organism evidence="2 3">
    <name type="scientific">Thermosinus carboxydivorans Nor1</name>
    <dbReference type="NCBI Taxonomy" id="401526"/>
    <lineage>
        <taxon>Bacteria</taxon>
        <taxon>Bacillati</taxon>
        <taxon>Bacillota</taxon>
        <taxon>Negativicutes</taxon>
        <taxon>Selenomonadales</taxon>
        <taxon>Sporomusaceae</taxon>
        <taxon>Thermosinus</taxon>
    </lineage>
</organism>
<dbReference type="Pfam" id="PF01661">
    <property type="entry name" value="Macro"/>
    <property type="match status" value="1"/>
</dbReference>
<accession>A1HMQ5</accession>
<dbReference type="PROSITE" id="PS51154">
    <property type="entry name" value="MACRO"/>
    <property type="match status" value="1"/>
</dbReference>
<dbReference type="PANTHER" id="PTHR11106:SF111">
    <property type="entry name" value="MACRO DOMAIN-CONTAINING PROTEIN"/>
    <property type="match status" value="1"/>
</dbReference>
<comment type="caution">
    <text evidence="2">The sequence shown here is derived from an EMBL/GenBank/DDBJ whole genome shotgun (WGS) entry which is preliminary data.</text>
</comment>
<reference evidence="2 3" key="1">
    <citation type="submission" date="2007-01" db="EMBL/GenBank/DDBJ databases">
        <title>Annotation of the draft genome assembly of Thermosinus carboxydivorans Nor1.</title>
        <authorList>
            <consortium name="US DOE Joint Genome Institute (JGI-ORNL)"/>
            <person name="Larimer F."/>
            <person name="Land M."/>
            <person name="Hauser L."/>
        </authorList>
    </citation>
    <scope>NUCLEOTIDE SEQUENCE [LARGE SCALE GENOMIC DNA]</scope>
    <source>
        <strain evidence="2 3">Nor1</strain>
    </source>
</reference>
<dbReference type="PANTHER" id="PTHR11106">
    <property type="entry name" value="GANGLIOSIDE INDUCED DIFFERENTIATION ASSOCIATED PROTEIN 2-RELATED"/>
    <property type="match status" value="1"/>
</dbReference>
<gene>
    <name evidence="2" type="ORF">TcarDRAFT_2014</name>
</gene>
<sequence length="264" mass="28763">MRRDYNELREGAKVNRETALINVIKQVYSLLGPATPEKVASELSLIRLEQALAVLRDVAAKYDIDLPGRSEAEVTNAIAVAKKDARRIIIKQGDITEETTDAIVNPANSRLVHGGGAARAIAVKGGEEIVRQSNEIIRKIGHLPTTKAVITGAGKLPCKFVIHVVGPQMGEGDEDSKLKRAVWNVLTLAENYNLQTIAMPAISSGIFGFPKPRCAEVLLSTAARFLDSCAVSLQQIVMCNHDEETYRIFLHTAERLKVLEASEG</sequence>